<evidence type="ECO:0000256" key="1">
    <source>
        <dbReference type="ARBA" id="ARBA00004141"/>
    </source>
</evidence>
<dbReference type="InterPro" id="IPR003593">
    <property type="entry name" value="AAA+_ATPase"/>
</dbReference>
<feature type="transmembrane region" description="Helical" evidence="12">
    <location>
        <begin position="347"/>
        <end position="366"/>
    </location>
</feature>
<comment type="catalytic activity">
    <reaction evidence="11">
        <text>leukotriene C4(in) + ATP + H2O = leukotriene C4(out) + ADP + phosphate + H(+)</text>
        <dbReference type="Rhea" id="RHEA:38963"/>
        <dbReference type="ChEBI" id="CHEBI:15377"/>
        <dbReference type="ChEBI" id="CHEBI:15378"/>
        <dbReference type="ChEBI" id="CHEBI:30616"/>
        <dbReference type="ChEBI" id="CHEBI:43474"/>
        <dbReference type="ChEBI" id="CHEBI:57973"/>
        <dbReference type="ChEBI" id="CHEBI:456216"/>
    </reaction>
    <physiologicalReaction direction="left-to-right" evidence="11">
        <dbReference type="Rhea" id="RHEA:38964"/>
    </physiologicalReaction>
</comment>
<feature type="transmembrane region" description="Helical" evidence="12">
    <location>
        <begin position="1056"/>
        <end position="1080"/>
    </location>
</feature>
<dbReference type="Pfam" id="PF00664">
    <property type="entry name" value="ABC_membrane"/>
    <property type="match status" value="2"/>
</dbReference>
<evidence type="ECO:0000256" key="10">
    <source>
        <dbReference type="ARBA" id="ARBA00024220"/>
    </source>
</evidence>
<dbReference type="CDD" id="cd18595">
    <property type="entry name" value="ABC_6TM_MRP1_2_3_6_D1_like"/>
    <property type="match status" value="1"/>
</dbReference>
<feature type="transmembrane region" description="Helical" evidence="12">
    <location>
        <begin position="74"/>
        <end position="92"/>
    </location>
</feature>
<keyword evidence="9 12" id="KW-0472">Membrane</keyword>
<name>A0A9W2YMT7_BIOGL</name>
<feature type="transmembrane region" description="Helical" evidence="12">
    <location>
        <begin position="1240"/>
        <end position="1261"/>
    </location>
</feature>
<keyword evidence="8 12" id="KW-1133">Transmembrane helix</keyword>
<feature type="transmembrane region" description="Helical" evidence="12">
    <location>
        <begin position="174"/>
        <end position="194"/>
    </location>
</feature>
<dbReference type="Pfam" id="PF24357">
    <property type="entry name" value="TMD0_ABC"/>
    <property type="match status" value="1"/>
</dbReference>
<dbReference type="GO" id="GO:0005524">
    <property type="term" value="F:ATP binding"/>
    <property type="evidence" value="ECO:0007669"/>
    <property type="project" value="UniProtKB-KW"/>
</dbReference>
<keyword evidence="15" id="KW-1185">Reference proteome</keyword>
<keyword evidence="6" id="KW-0547">Nucleotide-binding</keyword>
<dbReference type="EC" id="7.6.2.3" evidence="10"/>
<feature type="transmembrane region" description="Helical" evidence="12">
    <location>
        <begin position="995"/>
        <end position="1016"/>
    </location>
</feature>
<evidence type="ECO:0000256" key="4">
    <source>
        <dbReference type="ARBA" id="ARBA00022692"/>
    </source>
</evidence>
<dbReference type="FunFam" id="3.40.50.300:FF:000997">
    <property type="entry name" value="Multidrug resistance-associated protein 1"/>
    <property type="match status" value="1"/>
</dbReference>
<evidence type="ECO:0000259" key="13">
    <source>
        <dbReference type="PROSITE" id="PS50893"/>
    </source>
</evidence>
<dbReference type="PROSITE" id="PS50893">
    <property type="entry name" value="ABC_TRANSPORTER_2"/>
    <property type="match status" value="2"/>
</dbReference>
<evidence type="ECO:0000256" key="2">
    <source>
        <dbReference type="ARBA" id="ARBA00009726"/>
    </source>
</evidence>
<feature type="transmembrane region" description="Helical" evidence="12">
    <location>
        <begin position="617"/>
        <end position="642"/>
    </location>
</feature>
<accession>A0A9W2YMT7</accession>
<dbReference type="PROSITE" id="PS00211">
    <property type="entry name" value="ABC_TRANSPORTER_1"/>
    <property type="match status" value="1"/>
</dbReference>
<evidence type="ECO:0000259" key="14">
    <source>
        <dbReference type="PROSITE" id="PS50929"/>
    </source>
</evidence>
<dbReference type="InterPro" id="IPR056227">
    <property type="entry name" value="TMD0_ABC"/>
</dbReference>
<dbReference type="GO" id="GO:0015431">
    <property type="term" value="F:ABC-type glutathione S-conjugate transporter activity"/>
    <property type="evidence" value="ECO:0007669"/>
    <property type="project" value="UniProtKB-EC"/>
</dbReference>
<feature type="domain" description="ABC transporter" evidence="13">
    <location>
        <begin position="676"/>
        <end position="894"/>
    </location>
</feature>
<feature type="transmembrane region" description="Helical" evidence="12">
    <location>
        <begin position="1131"/>
        <end position="1151"/>
    </location>
</feature>
<feature type="transmembrane region" description="Helical" evidence="12">
    <location>
        <begin position="1157"/>
        <end position="1175"/>
    </location>
</feature>
<keyword evidence="5" id="KW-0677">Repeat</keyword>
<keyword evidence="3" id="KW-0813">Transport</keyword>
<keyword evidence="4 12" id="KW-0812">Transmembrane</keyword>
<feature type="transmembrane region" description="Helical" evidence="12">
    <location>
        <begin position="143"/>
        <end position="162"/>
    </location>
</feature>
<evidence type="ECO:0000256" key="5">
    <source>
        <dbReference type="ARBA" id="ARBA00022737"/>
    </source>
</evidence>
<organism evidence="15 16">
    <name type="scientific">Biomphalaria glabrata</name>
    <name type="common">Bloodfluke planorb</name>
    <name type="synonym">Freshwater snail</name>
    <dbReference type="NCBI Taxonomy" id="6526"/>
    <lineage>
        <taxon>Eukaryota</taxon>
        <taxon>Metazoa</taxon>
        <taxon>Spiralia</taxon>
        <taxon>Lophotrochozoa</taxon>
        <taxon>Mollusca</taxon>
        <taxon>Gastropoda</taxon>
        <taxon>Heterobranchia</taxon>
        <taxon>Euthyneura</taxon>
        <taxon>Panpulmonata</taxon>
        <taxon>Hygrophila</taxon>
        <taxon>Lymnaeoidea</taxon>
        <taxon>Planorbidae</taxon>
        <taxon>Biomphalaria</taxon>
    </lineage>
</organism>
<dbReference type="Pfam" id="PF00005">
    <property type="entry name" value="ABC_tran"/>
    <property type="match status" value="2"/>
</dbReference>
<dbReference type="FunFam" id="1.20.1560.10:FF:000013">
    <property type="entry name" value="ABC transporter C family member 2"/>
    <property type="match status" value="1"/>
</dbReference>
<comment type="similarity">
    <text evidence="2">Belongs to the ABC transporter superfamily. ABCC family. Conjugate transporter (TC 3.A.1.208) subfamily.</text>
</comment>
<evidence type="ECO:0000256" key="8">
    <source>
        <dbReference type="ARBA" id="ARBA00022989"/>
    </source>
</evidence>
<feature type="domain" description="ABC transporter" evidence="13">
    <location>
        <begin position="1334"/>
        <end position="1567"/>
    </location>
</feature>
<evidence type="ECO:0000256" key="6">
    <source>
        <dbReference type="ARBA" id="ARBA00022741"/>
    </source>
</evidence>
<feature type="transmembrane region" description="Helical" evidence="12">
    <location>
        <begin position="578"/>
        <end position="605"/>
    </location>
</feature>
<dbReference type="CDD" id="cd03244">
    <property type="entry name" value="ABCC_MRP_domain2"/>
    <property type="match status" value="1"/>
</dbReference>
<dbReference type="RefSeq" id="XP_055863969.1">
    <property type="nucleotide sequence ID" value="XM_056007994.1"/>
</dbReference>
<dbReference type="GeneID" id="106057451"/>
<sequence>MKMLFCGNSTFWDEDLTVNSSWPHFTQCFQSTVLVYIPASFLWISSAFYIPYLMSRDTSIPGPFSALYITKTSLSIVMAVFTVCMVVKETLIQPNESPDVINGPTYSTPSIWVARLVEILSFALTGVIVHLERKSCIVTSGVLFVYWLLFLVCDVVPLYTYVMMQIYKENLFRFIGMVAILTFATSQLVLNSIVDMQLSTISGLVSAHYCPEASSSFLSQITFSWITKLMTTGCKRALTSADLWQLNPQDSCETVASRFTRPWLMFYKSSRSNKTRRSTRHSCFVKANSNHGSTLVEQIHFKKTRIYGSVPSCISNERTPLLKWFKQKSPKHQEVLKKPGQKHRKCNLLKVLSFAFGFEVIISYICKAISDVLQFVGPFLLRGLILNIQSSSDHSKWQGFVLATAMLFGSWMQTIFYHQHYHLAIKSGMRMQSALMVAIYKKALSLNFYRKKSNAKREVVSLTLVDCQKVQDLITYIWMVWSIPLQIILAMLSLWYVLGLPAMVGLGLMMLLVPLNCIMASKQQRLQSQNFLWKDQRLNMVKEVLSSIKVLKLYAWEETFQNKINKFRQKEMQILRKLACLNGLLLSVWISAPYLACLVSFGTYLASDLSLILTPDMVFVTIALFNIIQFPVSFIPEMIALITQAVSSVRRIEDFLCQSEIDKSHYDRLGTKDCAVSIKKGIFSWNSKDNFRLSGINLEIQHGSFVAVVGSSESGKSSLLSAILGETTCHQGHVSTLNHIAYVPQKSYIQDCSLEENILFGASMDFKRYNKVIEACALRPELGNTEMDEEVLNLNCDQEKKVCLARALYSNADLYILDDPLRDLDPQDDKHIYQKVLSHKGLMKNRTRIMSTNSIHWLPLVDVIVVMQDGRISEMGSYLELMKTRGHLAQYLFNILRDDLESKAVEDDEVQQMRNKMWEHVKAVKSHSEDIAVEEVINYCRTRFEMMSSGCGSPPDKKEEKKTCRLTSMESISGESHRLTKMVAMDSHNISFSAYLSYIGNVGVSWTFVIFIIFLFHQVSGLLTNIWLTKWTSDPRFIFKSDNFTSLDMVDANSYYLNWSGALGIAQVLFVVTFACLGSLRLVKTADTMHATMLDHILKAPLNFFDTTSTSQMVKHFDHDLEVLDTHLPSVVFMFIICGFSVFTIVVIISINAPLCISVILPLCIAYFILQKCFVSTNHQLKKLDAAMKAPLNTHISETLAGIHIIRAFDVASRFCQTFKELVDRSQAFYFAGVTSNRWLGVWVEVVSSLVVFFTIIFSLLTPNVNGALIGLSVTYAMQISQALKWLVRSSSDMKSNVTCVASVNKYRDISQEVSHHNDVRLPPDWPSRGEVIINQYSASYNQASEPELRQITCHIKPGEKIGIVGKPESGKLSFTMALLRMLNYLEGEIIIDNINISVIGLNDLRSKLTIVPQEGVLLSGTLRMNLDPKGQYLDQELWSALNLSHLKDMVSILPAGLETHVGEHGLKLSPGQRRLLCLARAILQHSKVVIMEEPNCSDEETTDSQVLNTLLHGALRNCTIIIIAQTINTMMECDRIMVLECGEIIELSTPQCLLQQENSYFFKLINSSNPIVYSNKKTAISSS</sequence>
<feature type="transmembrane region" description="Helical" evidence="12">
    <location>
        <begin position="473"/>
        <end position="496"/>
    </location>
</feature>
<dbReference type="SUPFAM" id="SSF52540">
    <property type="entry name" value="P-loop containing nucleoside triphosphate hydrolases"/>
    <property type="match status" value="2"/>
</dbReference>
<feature type="transmembrane region" description="Helical" evidence="12">
    <location>
        <begin position="33"/>
        <end position="53"/>
    </location>
</feature>
<evidence type="ECO:0000256" key="9">
    <source>
        <dbReference type="ARBA" id="ARBA00023136"/>
    </source>
</evidence>
<dbReference type="SUPFAM" id="SSF90123">
    <property type="entry name" value="ABC transporter transmembrane region"/>
    <property type="match status" value="2"/>
</dbReference>
<feature type="domain" description="ABC transmembrane type-1" evidence="14">
    <location>
        <begin position="1008"/>
        <end position="1296"/>
    </location>
</feature>
<reference evidence="16" key="1">
    <citation type="submission" date="2025-08" db="UniProtKB">
        <authorList>
            <consortium name="RefSeq"/>
        </authorList>
    </citation>
    <scope>IDENTIFICATION</scope>
</reference>
<dbReference type="PANTHER" id="PTHR24223:SF461">
    <property type="entry name" value="ATP-BINDING CASSETTE SUB-FAMILY C MEMBER SUR"/>
    <property type="match status" value="1"/>
</dbReference>
<proteinExistence type="inferred from homology"/>
<protein>
    <recommendedName>
        <fullName evidence="10">ABC-type glutathione-S-conjugate transporter</fullName>
        <ecNumber evidence="10">7.6.2.3</ecNumber>
    </recommendedName>
</protein>
<evidence type="ECO:0000256" key="11">
    <source>
        <dbReference type="ARBA" id="ARBA00047523"/>
    </source>
</evidence>
<dbReference type="InterPro" id="IPR050173">
    <property type="entry name" value="ABC_transporter_C-like"/>
</dbReference>
<dbReference type="SMART" id="SM00382">
    <property type="entry name" value="AAA"/>
    <property type="match status" value="2"/>
</dbReference>
<dbReference type="InterPro" id="IPR003439">
    <property type="entry name" value="ABC_transporter-like_ATP-bd"/>
</dbReference>
<dbReference type="FunFam" id="1.20.1560.10:FF:000006">
    <property type="entry name" value="ATP-binding cassette, sub-family C (CFTR/MRP), member 9"/>
    <property type="match status" value="1"/>
</dbReference>
<comment type="subcellular location">
    <subcellularLocation>
        <location evidence="1">Membrane</location>
        <topology evidence="1">Multi-pass membrane protein</topology>
    </subcellularLocation>
</comment>
<dbReference type="InterPro" id="IPR036640">
    <property type="entry name" value="ABC1_TM_sf"/>
</dbReference>
<keyword evidence="7" id="KW-0067">ATP-binding</keyword>
<dbReference type="GO" id="GO:0016020">
    <property type="term" value="C:membrane"/>
    <property type="evidence" value="ECO:0007669"/>
    <property type="project" value="UniProtKB-SubCell"/>
</dbReference>
<dbReference type="GO" id="GO:0016887">
    <property type="term" value="F:ATP hydrolysis activity"/>
    <property type="evidence" value="ECO:0007669"/>
    <property type="project" value="InterPro"/>
</dbReference>
<dbReference type="InterPro" id="IPR011527">
    <property type="entry name" value="ABC1_TM_dom"/>
</dbReference>
<feature type="transmembrane region" description="Helical" evidence="12">
    <location>
        <begin position="502"/>
        <end position="521"/>
    </location>
</feature>
<dbReference type="Gene3D" id="3.40.50.300">
    <property type="entry name" value="P-loop containing nucleotide triphosphate hydrolases"/>
    <property type="match status" value="2"/>
</dbReference>
<dbReference type="InterPro" id="IPR027417">
    <property type="entry name" value="P-loop_NTPase"/>
</dbReference>
<gene>
    <name evidence="16" type="primary">LOC106057451</name>
</gene>
<dbReference type="PROSITE" id="PS50929">
    <property type="entry name" value="ABC_TM1F"/>
    <property type="match status" value="2"/>
</dbReference>
<evidence type="ECO:0000256" key="7">
    <source>
        <dbReference type="ARBA" id="ARBA00022840"/>
    </source>
</evidence>
<evidence type="ECO:0000313" key="15">
    <source>
        <dbReference type="Proteomes" id="UP001165740"/>
    </source>
</evidence>
<dbReference type="Proteomes" id="UP001165740">
    <property type="component" value="Chromosome 13"/>
</dbReference>
<evidence type="ECO:0000256" key="3">
    <source>
        <dbReference type="ARBA" id="ARBA00022448"/>
    </source>
</evidence>
<dbReference type="Gene3D" id="1.20.1560.10">
    <property type="entry name" value="ABC transporter type 1, transmembrane domain"/>
    <property type="match status" value="2"/>
</dbReference>
<dbReference type="InterPro" id="IPR017871">
    <property type="entry name" value="ABC_transporter-like_CS"/>
</dbReference>
<dbReference type="FunFam" id="3.40.50.300:FF:000163">
    <property type="entry name" value="Multidrug resistance-associated protein member 4"/>
    <property type="match status" value="1"/>
</dbReference>
<evidence type="ECO:0000313" key="16">
    <source>
        <dbReference type="RefSeq" id="XP_055863969.1"/>
    </source>
</evidence>
<dbReference type="PANTHER" id="PTHR24223">
    <property type="entry name" value="ATP-BINDING CASSETTE SUB-FAMILY C"/>
    <property type="match status" value="1"/>
</dbReference>
<dbReference type="OrthoDB" id="10286422at2759"/>
<feature type="domain" description="ABC transmembrane type-1" evidence="14">
    <location>
        <begin position="365"/>
        <end position="644"/>
    </location>
</feature>
<feature type="transmembrane region" description="Helical" evidence="12">
    <location>
        <begin position="400"/>
        <end position="419"/>
    </location>
</feature>
<evidence type="ECO:0000256" key="12">
    <source>
        <dbReference type="SAM" id="Phobius"/>
    </source>
</evidence>